<comment type="caution">
    <text evidence="1">The sequence shown here is derived from an EMBL/GenBank/DDBJ whole genome shotgun (WGS) entry which is preliminary data.</text>
</comment>
<dbReference type="InterPro" id="IPR052189">
    <property type="entry name" value="L-asp_N-monooxygenase_NS-form"/>
</dbReference>
<dbReference type="InterPro" id="IPR036188">
    <property type="entry name" value="FAD/NAD-bd_sf"/>
</dbReference>
<evidence type="ECO:0000313" key="2">
    <source>
        <dbReference type="Proteomes" id="UP001231109"/>
    </source>
</evidence>
<evidence type="ECO:0000313" key="1">
    <source>
        <dbReference type="EMBL" id="MDP5134758.1"/>
    </source>
</evidence>
<gene>
    <name evidence="1" type="ORF">ORJ04_02205</name>
</gene>
<proteinExistence type="predicted"/>
<reference evidence="1 2" key="1">
    <citation type="submission" date="2022-11" db="EMBL/GenBank/DDBJ databases">
        <title>Viruses from the air-sea interface of a natural surface slick.</title>
        <authorList>
            <person name="Rahlff J."/>
            <person name="Holmfeldt K."/>
        </authorList>
    </citation>
    <scope>NUCLEOTIDE SEQUENCE [LARGE SCALE GENOMIC DNA]</scope>
    <source>
        <strain evidence="1 2">SMS4</strain>
    </source>
</reference>
<name>A0ABT9HUG0_9GAMM</name>
<accession>A0ABT9HUG0</accession>
<dbReference type="PANTHER" id="PTHR40254:SF1">
    <property type="entry name" value="BLR0577 PROTEIN"/>
    <property type="match status" value="1"/>
</dbReference>
<dbReference type="Proteomes" id="UP001231109">
    <property type="component" value="Unassembled WGS sequence"/>
</dbReference>
<organism evidence="1 2">
    <name type="scientific">Rheinheimera baltica</name>
    <dbReference type="NCBI Taxonomy" id="67576"/>
    <lineage>
        <taxon>Bacteria</taxon>
        <taxon>Pseudomonadati</taxon>
        <taxon>Pseudomonadota</taxon>
        <taxon>Gammaproteobacteria</taxon>
        <taxon>Chromatiales</taxon>
        <taxon>Chromatiaceae</taxon>
        <taxon>Rheinheimera</taxon>
    </lineage>
</organism>
<dbReference type="RefSeq" id="WP_305973494.1">
    <property type="nucleotide sequence ID" value="NZ_JAPJDZ010000003.1"/>
</dbReference>
<dbReference type="PANTHER" id="PTHR40254">
    <property type="entry name" value="BLR0577 PROTEIN"/>
    <property type="match status" value="1"/>
</dbReference>
<keyword evidence="2" id="KW-1185">Reference proteome</keyword>
<evidence type="ECO:0008006" key="3">
    <source>
        <dbReference type="Google" id="ProtNLM"/>
    </source>
</evidence>
<dbReference type="EMBL" id="JAPJDZ010000003">
    <property type="protein sequence ID" value="MDP5134758.1"/>
    <property type="molecule type" value="Genomic_DNA"/>
</dbReference>
<protein>
    <recommendedName>
        <fullName evidence="3">FAD-dependent urate hydroxylase HpyO FAD/NAD(P)-binding domain-containing protein</fullName>
    </recommendedName>
</protein>
<sequence length="510" mass="56206">MKLMSVWNLAIVGAGQSAKAILMSLAQARALGKLPGKAFHVVVFSDTAQLGAGLAWDAKQNHVIHLSSLANAYPRGKFGAQEHPRFQALIKHLHAEKVYVEVVYQRVSTIRQQAELWQISSEKSVLCSAHNLVLALGYSAYAERKLSLAAPCLSTWPFMPMVAQVKNSIQHNEHGNKIVVVGGYLTAVDAVCGIAESLGQFVLANGALTYVSDRLYTIDWHTRGGFLPKVWGKEPEAFKGKYLTWEKVQFLLESLPQGNYIKLQDVIRLVMLELASGNITAFDESQCAVSQFIWWLREGHQGHPHHVLKQDIVSVLGNDSVPAQYEHAKPLDYQRILFGTLPMVSELSARLSPQDKLQFEQHIRSLYYSSVMPMALVNASRIYALIRAGFLEIVVPGTNGRPENPMTSAGNVVAVINATGFDTNLYRSSSSLVQQMIRDGIIVPQSFGNAQQTFSGMLIEPDSCRLIRRVSGGACRAYAMGPLVAGTFIDAQSIGHIHRDAERIVKDLCN</sequence>
<dbReference type="SUPFAM" id="SSF51905">
    <property type="entry name" value="FAD/NAD(P)-binding domain"/>
    <property type="match status" value="1"/>
</dbReference>